<accession>A0A4P8KDD0</accession>
<comment type="caution">
    <text evidence="1">The sequence shown here is derived from an EMBL/GenBank/DDBJ whole genome shotgun (WGS) entry which is preliminary data.</text>
</comment>
<dbReference type="InterPro" id="IPR012337">
    <property type="entry name" value="RNaseH-like_sf"/>
</dbReference>
<dbReference type="Pfam" id="PF00075">
    <property type="entry name" value="RNase_H"/>
    <property type="match status" value="1"/>
</dbReference>
<evidence type="ECO:0000313" key="1">
    <source>
        <dbReference type="EMBL" id="TRZ32767.1"/>
    </source>
</evidence>
<dbReference type="GO" id="GO:0003676">
    <property type="term" value="F:nucleic acid binding"/>
    <property type="evidence" value="ECO:0007669"/>
    <property type="project" value="InterPro"/>
</dbReference>
<organism evidence="1 2">
    <name type="scientific">Enterococcus avium</name>
    <name type="common">Streptococcus avium</name>
    <dbReference type="NCBI Taxonomy" id="33945"/>
    <lineage>
        <taxon>Bacteria</taxon>
        <taxon>Bacillati</taxon>
        <taxon>Bacillota</taxon>
        <taxon>Bacilli</taxon>
        <taxon>Lactobacillales</taxon>
        <taxon>Enterococcaceae</taxon>
        <taxon>Enterococcus</taxon>
    </lineage>
</organism>
<dbReference type="PROSITE" id="PS50879">
    <property type="entry name" value="RNASE_H_1"/>
    <property type="match status" value="1"/>
</dbReference>
<dbReference type="AlphaFoldDB" id="A0A4P8KDD0"/>
<gene>
    <name evidence="1" type="ORF">AUF17_01180</name>
</gene>
<dbReference type="InterPro" id="IPR036397">
    <property type="entry name" value="RNaseH_sf"/>
</dbReference>
<name>A0A4P8KDD0_ENTAV</name>
<dbReference type="GO" id="GO:0004523">
    <property type="term" value="F:RNA-DNA hybrid ribonuclease activity"/>
    <property type="evidence" value="ECO:0007669"/>
    <property type="project" value="InterPro"/>
</dbReference>
<sequence>MLILDDGFQSFQDQLYIEYGREFVMKKKKNSHIKFYTDGSYNPKKNQYGWSFVTVIDGKQGFYKYGSGSNPSYLSSRQIGGELVAVLQALNYAEYKGYNEVCICYDYEGIEKWADGTWSARSAIAQSYVYLIDQKVEKISVHFKKVKAHANDPFNLVADRLAKKGANQ</sequence>
<protein>
    <submittedName>
        <fullName evidence="1">RNase H</fullName>
    </submittedName>
</protein>
<dbReference type="EMBL" id="PDXQ01000001">
    <property type="protein sequence ID" value="TRZ32767.1"/>
    <property type="molecule type" value="Genomic_DNA"/>
</dbReference>
<proteinExistence type="predicted"/>
<reference evidence="1 2" key="1">
    <citation type="submission" date="2017-10" db="EMBL/GenBank/DDBJ databases">
        <title>FDA dAtabase for Regulatory Grade micrObial Sequences (FDA-ARGOS): Supporting development and validation of Infectious Disease Dx tests.</title>
        <authorList>
            <person name="Campos J."/>
            <person name="Goldberg B."/>
            <person name="Tallon L.J."/>
            <person name="Sadzewicz L."/>
            <person name="Sengamalay N."/>
            <person name="Ott S."/>
            <person name="Godinez A."/>
            <person name="Nagaraj S."/>
            <person name="Vyas G."/>
            <person name="Aluvathingal J."/>
            <person name="Nadendla S."/>
            <person name="Geyer C."/>
            <person name="Nandy P."/>
            <person name="Hobson J."/>
            <person name="Sichtig H."/>
        </authorList>
    </citation>
    <scope>NUCLEOTIDE SEQUENCE [LARGE SCALE GENOMIC DNA]</scope>
    <source>
        <strain evidence="1 2">FDAARGOS_185</strain>
    </source>
</reference>
<dbReference type="Proteomes" id="UP000316316">
    <property type="component" value="Unassembled WGS sequence"/>
</dbReference>
<dbReference type="SUPFAM" id="SSF53098">
    <property type="entry name" value="Ribonuclease H-like"/>
    <property type="match status" value="1"/>
</dbReference>
<dbReference type="InterPro" id="IPR002156">
    <property type="entry name" value="RNaseH_domain"/>
</dbReference>
<dbReference type="Gene3D" id="3.30.420.10">
    <property type="entry name" value="Ribonuclease H-like superfamily/Ribonuclease H"/>
    <property type="match status" value="1"/>
</dbReference>
<dbReference type="CDD" id="cd09277">
    <property type="entry name" value="RNase_HI_bacteria_like"/>
    <property type="match status" value="1"/>
</dbReference>
<evidence type="ECO:0000313" key="2">
    <source>
        <dbReference type="Proteomes" id="UP000316316"/>
    </source>
</evidence>